<evidence type="ECO:0000256" key="2">
    <source>
        <dbReference type="SAM" id="SignalP"/>
    </source>
</evidence>
<evidence type="ECO:0000313" key="3">
    <source>
        <dbReference type="EMBL" id="KAF2903083.1"/>
    </source>
</evidence>
<feature type="signal peptide" evidence="2">
    <location>
        <begin position="1"/>
        <end position="19"/>
    </location>
</feature>
<feature type="region of interest" description="Disordered" evidence="1">
    <location>
        <begin position="177"/>
        <end position="196"/>
    </location>
</feature>
<dbReference type="OrthoDB" id="6754033at2759"/>
<reference evidence="3" key="1">
    <citation type="submission" date="2019-08" db="EMBL/GenBank/DDBJ databases">
        <title>The genome of the North American firefly Photinus pyralis.</title>
        <authorList>
            <consortium name="Photinus pyralis genome working group"/>
            <person name="Fallon T.R."/>
            <person name="Sander Lower S.E."/>
            <person name="Weng J.-K."/>
        </authorList>
    </citation>
    <scope>NUCLEOTIDE SEQUENCE</scope>
    <source>
        <strain evidence="3">TRF0915ILg1</strain>
        <tissue evidence="3">Whole body</tissue>
    </source>
</reference>
<dbReference type="EMBL" id="VTPC01001114">
    <property type="protein sequence ID" value="KAF2903083.1"/>
    <property type="molecule type" value="Genomic_DNA"/>
</dbReference>
<dbReference type="Proteomes" id="UP000801492">
    <property type="component" value="Unassembled WGS sequence"/>
</dbReference>
<feature type="compositionally biased region" description="Low complexity" evidence="1">
    <location>
        <begin position="100"/>
        <end position="118"/>
    </location>
</feature>
<proteinExistence type="predicted"/>
<sequence length="241" mass="26898">MHLEIALSLLFAVISVNYSENKFGSLKNLTKSSQNQESGDHTDPIKTEIKKYMSECGAEVSEEDNKSESKHSNRNSSSSSNGDFNHNNYNRNNNRDQNRRNNNGNWDGSNRGYSNYGGYNTGQGYGGYDSSRDDNRDGLHTSYGSWGGSGSGNYRNPNDGSMRTGYNQSNYGSYGYGRETDGYRSQNSDNMNGRGAGYGGSYGASGRDGYGYRSSYLRTKRSDDDVEVRYFYDLLFYKGNC</sequence>
<accession>A0A8K0DBK8</accession>
<feature type="compositionally biased region" description="Basic and acidic residues" evidence="1">
    <location>
        <begin position="130"/>
        <end position="139"/>
    </location>
</feature>
<feature type="region of interest" description="Disordered" evidence="1">
    <location>
        <begin position="54"/>
        <end position="167"/>
    </location>
</feature>
<protein>
    <submittedName>
        <fullName evidence="3">Uncharacterized protein</fullName>
    </submittedName>
</protein>
<name>A0A8K0DBK8_IGNLU</name>
<evidence type="ECO:0000256" key="1">
    <source>
        <dbReference type="SAM" id="MobiDB-lite"/>
    </source>
</evidence>
<gene>
    <name evidence="3" type="ORF">ILUMI_03099</name>
</gene>
<evidence type="ECO:0000313" key="4">
    <source>
        <dbReference type="Proteomes" id="UP000801492"/>
    </source>
</evidence>
<feature type="chain" id="PRO_5035440767" evidence="2">
    <location>
        <begin position="20"/>
        <end position="241"/>
    </location>
</feature>
<keyword evidence="2" id="KW-0732">Signal</keyword>
<dbReference type="AlphaFoldDB" id="A0A8K0DBK8"/>
<keyword evidence="4" id="KW-1185">Reference proteome</keyword>
<organism evidence="3 4">
    <name type="scientific">Ignelater luminosus</name>
    <name type="common">Cucubano</name>
    <name type="synonym">Pyrophorus luminosus</name>
    <dbReference type="NCBI Taxonomy" id="2038154"/>
    <lineage>
        <taxon>Eukaryota</taxon>
        <taxon>Metazoa</taxon>
        <taxon>Ecdysozoa</taxon>
        <taxon>Arthropoda</taxon>
        <taxon>Hexapoda</taxon>
        <taxon>Insecta</taxon>
        <taxon>Pterygota</taxon>
        <taxon>Neoptera</taxon>
        <taxon>Endopterygota</taxon>
        <taxon>Coleoptera</taxon>
        <taxon>Polyphaga</taxon>
        <taxon>Elateriformia</taxon>
        <taxon>Elateroidea</taxon>
        <taxon>Elateridae</taxon>
        <taxon>Agrypninae</taxon>
        <taxon>Pyrophorini</taxon>
        <taxon>Ignelater</taxon>
    </lineage>
</organism>
<comment type="caution">
    <text evidence="3">The sequence shown here is derived from an EMBL/GenBank/DDBJ whole genome shotgun (WGS) entry which is preliminary data.</text>
</comment>
<feature type="compositionally biased region" description="Low complexity" evidence="1">
    <location>
        <begin position="74"/>
        <end position="92"/>
    </location>
</feature>